<dbReference type="PANTHER" id="PTHR26392">
    <property type="entry name" value="MITOGEN-ACTIVATED PROTEIN KINASE KINASE KINASE 7-RELATED"/>
    <property type="match status" value="1"/>
</dbReference>
<evidence type="ECO:0000259" key="1">
    <source>
        <dbReference type="Pfam" id="PF00350"/>
    </source>
</evidence>
<dbReference type="InterPro" id="IPR045063">
    <property type="entry name" value="Dynamin_N"/>
</dbReference>
<dbReference type="EMBL" id="SZPU01000174">
    <property type="protein sequence ID" value="TKI50959.1"/>
    <property type="molecule type" value="Genomic_DNA"/>
</dbReference>
<proteinExistence type="predicted"/>
<comment type="caution">
    <text evidence="2">The sequence shown here is derived from an EMBL/GenBank/DDBJ whole genome shotgun (WGS) entry which is preliminary data.</text>
</comment>
<dbReference type="InterPro" id="IPR027417">
    <property type="entry name" value="P-loop_NTPase"/>
</dbReference>
<protein>
    <recommendedName>
        <fullName evidence="1">Dynamin N-terminal domain-containing protein</fullName>
    </recommendedName>
</protein>
<organism evidence="2 3">
    <name type="scientific">Lysinibacillus mangiferihumi</name>
    <dbReference type="NCBI Taxonomy" id="1130819"/>
    <lineage>
        <taxon>Bacteria</taxon>
        <taxon>Bacillati</taxon>
        <taxon>Bacillota</taxon>
        <taxon>Bacilli</taxon>
        <taxon>Bacillales</taxon>
        <taxon>Bacillaceae</taxon>
        <taxon>Lysinibacillus</taxon>
    </lineage>
</organism>
<dbReference type="Gene3D" id="3.40.50.300">
    <property type="entry name" value="P-loop containing nucleotide triphosphate hydrolases"/>
    <property type="match status" value="1"/>
</dbReference>
<reference evidence="2 3" key="1">
    <citation type="submission" date="2019-04" db="EMBL/GenBank/DDBJ databases">
        <title>Lysinibacillus genome sequencing.</title>
        <authorList>
            <person name="Dunlap C."/>
        </authorList>
    </citation>
    <scope>NUCLEOTIDE SEQUENCE [LARGE SCALE GENOMIC DNA]</scope>
    <source>
        <strain evidence="2 3">CCTCC AB 2010389</strain>
    </source>
</reference>
<name>A0A4U2XT64_9BACI</name>
<dbReference type="PANTHER" id="PTHR26392:SF92">
    <property type="entry name" value="PROTEIN KINASE DOMAIN-CONTAINING PROTEIN"/>
    <property type="match status" value="1"/>
</dbReference>
<accession>A0A4U2XT64</accession>
<dbReference type="RefSeq" id="WP_137067891.1">
    <property type="nucleotide sequence ID" value="NZ_SZPU01000174.1"/>
</dbReference>
<feature type="domain" description="Dynamin N-terminal" evidence="1">
    <location>
        <begin position="49"/>
        <end position="195"/>
    </location>
</feature>
<keyword evidence="3" id="KW-1185">Reference proteome</keyword>
<sequence length="467" mass="53207">MIQSTRLKFEQANEYVQNTLQEAELSEEVLVSTDIKASLARLNNGVFKIAVVAPFSAGKSTFINSLLGFDLLSTSILVETAAITTVKYAESPRAEINYYDGSQIIIDGDQEDLFGFKSEIKRYTAVNREDDEFEVEASISHVDVYWPIDLCKNGVEIVDTPGLFAQYEAHSGITSNILKSVNAVIFIIDPTTVGEINFMKVIREYVENAKRTTLDNSDKHIFFAVNKIDQYPELEVEKAYIELKKVLEGVVMAPKIFKVSSYFGLMTKMFEDGHITINDIRRDETIKFVDGDGFPVAGRAINESDVPTIKRISNIQAVYDSLGIYFEEKNGYLISEVFQKLNRAIELEVETLKKHLQLEEKRFKDDSGQLKEKAEKLNIHFKKEISSLKMKIEELTEYNLNDISSKKSIMSKLRQLFHVDAVDTVEEVRKEFNSEWRKSKRGITKNNADDVLDKYFNIIAAIPPNEF</sequence>
<gene>
    <name evidence="2" type="ORF">FC756_27200</name>
</gene>
<dbReference type="Proteomes" id="UP000308744">
    <property type="component" value="Unassembled WGS sequence"/>
</dbReference>
<dbReference type="AlphaFoldDB" id="A0A4U2XT64"/>
<dbReference type="SUPFAM" id="SSF52540">
    <property type="entry name" value="P-loop containing nucleoside triphosphate hydrolases"/>
    <property type="match status" value="1"/>
</dbReference>
<evidence type="ECO:0000313" key="2">
    <source>
        <dbReference type="EMBL" id="TKI50959.1"/>
    </source>
</evidence>
<evidence type="ECO:0000313" key="3">
    <source>
        <dbReference type="Proteomes" id="UP000308744"/>
    </source>
</evidence>
<dbReference type="Pfam" id="PF00350">
    <property type="entry name" value="Dynamin_N"/>
    <property type="match status" value="1"/>
</dbReference>